<dbReference type="RefSeq" id="WP_200693838.1">
    <property type="nucleotide sequence ID" value="NZ_BAAAYA010000005.1"/>
</dbReference>
<keyword evidence="3" id="KW-1185">Reference proteome</keyword>
<comment type="caution">
    <text evidence="2">The sequence shown here is derived from an EMBL/GenBank/DDBJ whole genome shotgun (WGS) entry which is preliminary data.</text>
</comment>
<feature type="region of interest" description="Disordered" evidence="1">
    <location>
        <begin position="78"/>
        <end position="99"/>
    </location>
</feature>
<sequence>MHTIYYRYENGSYSERTVSGETDTEIVAPPGATEVTEAEYRDGVAALDAARAAENSAMEAADQERARQSYDDLVAAGIPDETARRLSGYQGPADGEGTA</sequence>
<protein>
    <submittedName>
        <fullName evidence="2">Uncharacterized protein</fullName>
    </submittedName>
</protein>
<organism evidence="2 3">
    <name type="scientific">Streptomyces flavovirens</name>
    <dbReference type="NCBI Taxonomy" id="52258"/>
    <lineage>
        <taxon>Bacteria</taxon>
        <taxon>Bacillati</taxon>
        <taxon>Actinomycetota</taxon>
        <taxon>Actinomycetes</taxon>
        <taxon>Kitasatosporales</taxon>
        <taxon>Streptomycetaceae</taxon>
        <taxon>Streptomyces</taxon>
    </lineage>
</organism>
<proteinExistence type="predicted"/>
<gene>
    <name evidence="2" type="ORF">ACFO3R_29275</name>
</gene>
<reference evidence="3" key="1">
    <citation type="journal article" date="2019" name="Int. J. Syst. Evol. Microbiol.">
        <title>The Global Catalogue of Microorganisms (GCM) 10K type strain sequencing project: providing services to taxonomists for standard genome sequencing and annotation.</title>
        <authorList>
            <consortium name="The Broad Institute Genomics Platform"/>
            <consortium name="The Broad Institute Genome Sequencing Center for Infectious Disease"/>
            <person name="Wu L."/>
            <person name="Ma J."/>
        </authorList>
    </citation>
    <scope>NUCLEOTIDE SEQUENCE [LARGE SCALE GENOMIC DNA]</scope>
    <source>
        <strain evidence="3">CCM 3243</strain>
    </source>
</reference>
<accession>A0ABV8NC09</accession>
<evidence type="ECO:0000313" key="2">
    <source>
        <dbReference type="EMBL" id="MFC4190438.1"/>
    </source>
</evidence>
<evidence type="ECO:0000256" key="1">
    <source>
        <dbReference type="SAM" id="MobiDB-lite"/>
    </source>
</evidence>
<name>A0ABV8NC09_9ACTN</name>
<evidence type="ECO:0000313" key="3">
    <source>
        <dbReference type="Proteomes" id="UP001595871"/>
    </source>
</evidence>
<dbReference type="Proteomes" id="UP001595871">
    <property type="component" value="Unassembled WGS sequence"/>
</dbReference>
<dbReference type="EMBL" id="JBHSCF010000055">
    <property type="protein sequence ID" value="MFC4190438.1"/>
    <property type="molecule type" value="Genomic_DNA"/>
</dbReference>